<proteinExistence type="predicted"/>
<name>A0A1V1NQI5_9BACT</name>
<dbReference type="AlphaFoldDB" id="A0A1V1NQI5"/>
<gene>
    <name evidence="1" type="ORF">OMM_15292</name>
</gene>
<organism evidence="1 2">
    <name type="scientific">Candidatus Magnetoglobus multicellularis str. Araruama</name>
    <dbReference type="NCBI Taxonomy" id="890399"/>
    <lineage>
        <taxon>Bacteria</taxon>
        <taxon>Pseudomonadati</taxon>
        <taxon>Thermodesulfobacteriota</taxon>
        <taxon>Desulfobacteria</taxon>
        <taxon>Desulfobacterales</taxon>
        <taxon>Desulfobacteraceae</taxon>
        <taxon>Candidatus Magnetoglobus</taxon>
    </lineage>
</organism>
<comment type="caution">
    <text evidence="1">The sequence shown here is derived from an EMBL/GenBank/DDBJ whole genome shotgun (WGS) entry which is preliminary data.</text>
</comment>
<evidence type="ECO:0000313" key="2">
    <source>
        <dbReference type="Proteomes" id="UP000189670"/>
    </source>
</evidence>
<dbReference type="Proteomes" id="UP000189670">
    <property type="component" value="Unassembled WGS sequence"/>
</dbReference>
<accession>A0A1V1NQI5</accession>
<evidence type="ECO:0000313" key="1">
    <source>
        <dbReference type="EMBL" id="ETR64823.1"/>
    </source>
</evidence>
<protein>
    <submittedName>
        <fullName evidence="1">Uncharacterized protein</fullName>
    </submittedName>
</protein>
<feature type="non-terminal residue" evidence="1">
    <location>
        <position position="1"/>
    </location>
</feature>
<reference evidence="2" key="1">
    <citation type="submission" date="2012-11" db="EMBL/GenBank/DDBJ databases">
        <authorList>
            <person name="Lucero-Rivera Y.E."/>
            <person name="Tovar-Ramirez D."/>
        </authorList>
    </citation>
    <scope>NUCLEOTIDE SEQUENCE [LARGE SCALE GENOMIC DNA]</scope>
    <source>
        <strain evidence="2">Araruama</strain>
    </source>
</reference>
<sequence>EQDVLDRLRKLEKADLIEYGVADIEFQGLKDGSLHLILRSRYGREIDDFEPDIRVDFRKTINEMDTDLKKAKKLKKNHLSGKYNALKGQVAEDQLARTFQRKKAIFITGIISKMHQIPKN</sequence>
<dbReference type="EMBL" id="ATBP01003597">
    <property type="protein sequence ID" value="ETR64823.1"/>
    <property type="molecule type" value="Genomic_DNA"/>
</dbReference>